<feature type="non-terminal residue" evidence="3">
    <location>
        <position position="1"/>
    </location>
</feature>
<proteinExistence type="predicted"/>
<evidence type="ECO:0000313" key="3">
    <source>
        <dbReference type="EMBL" id="OZG07685.1"/>
    </source>
</evidence>
<dbReference type="Proteomes" id="UP000483820">
    <property type="component" value="Chromosome X"/>
</dbReference>
<feature type="coiled-coil region" evidence="1">
    <location>
        <begin position="19"/>
        <end position="60"/>
    </location>
</feature>
<name>A0A261BD98_CAERE</name>
<gene>
    <name evidence="3" type="ORF">FL82_00274</name>
    <name evidence="2" type="ORF">GCK72_022835</name>
</gene>
<keyword evidence="1" id="KW-0175">Coiled coil</keyword>
<keyword evidence="4" id="KW-1185">Reference proteome</keyword>
<reference evidence="3" key="1">
    <citation type="submission" date="2017-08" db="EMBL/GenBank/DDBJ databases">
        <authorList>
            <person name="de Groot N.N."/>
        </authorList>
    </citation>
    <scope>NUCLEOTIDE SEQUENCE [LARGE SCALE GENOMIC DNA]</scope>
    <source>
        <strain evidence="3">PX439</strain>
    </source>
</reference>
<evidence type="ECO:0000313" key="5">
    <source>
        <dbReference type="Proteomes" id="UP000483820"/>
    </source>
</evidence>
<dbReference type="Proteomes" id="UP000216624">
    <property type="component" value="Unassembled WGS sequence"/>
</dbReference>
<evidence type="ECO:0000256" key="1">
    <source>
        <dbReference type="SAM" id="Coils"/>
    </source>
</evidence>
<evidence type="ECO:0000313" key="4">
    <source>
        <dbReference type="Proteomes" id="UP000216624"/>
    </source>
</evidence>
<dbReference type="AlphaFoldDB" id="A0A261BD98"/>
<protein>
    <submittedName>
        <fullName evidence="3">Uncharacterized protein</fullName>
    </submittedName>
</protein>
<reference evidence="4" key="2">
    <citation type="submission" date="2017-08" db="EMBL/GenBank/DDBJ databases">
        <authorList>
            <person name="Fierst J.L."/>
        </authorList>
    </citation>
    <scope>NUCLEOTIDE SEQUENCE [LARGE SCALE GENOMIC DNA]</scope>
    <source>
        <strain evidence="4">PX439</strain>
    </source>
</reference>
<accession>A0A261BD98</accession>
<sequence>MSKKICQLEEVQSRFQSEAEILNVDLEKAQNIIAFLERAKEQLERQVEDLKYVKAVEQKKALARKDDICTVWLLKTQTKTT</sequence>
<comment type="caution">
    <text evidence="3">The sequence shown here is derived from an EMBL/GenBank/DDBJ whole genome shotgun (WGS) entry which is preliminary data.</text>
</comment>
<organism evidence="3 4">
    <name type="scientific">Caenorhabditis remanei</name>
    <name type="common">Caenorhabditis vulgaris</name>
    <dbReference type="NCBI Taxonomy" id="31234"/>
    <lineage>
        <taxon>Eukaryota</taxon>
        <taxon>Metazoa</taxon>
        <taxon>Ecdysozoa</taxon>
        <taxon>Nematoda</taxon>
        <taxon>Chromadorea</taxon>
        <taxon>Rhabditida</taxon>
        <taxon>Rhabditina</taxon>
        <taxon>Rhabditomorpha</taxon>
        <taxon>Rhabditoidea</taxon>
        <taxon>Rhabditidae</taxon>
        <taxon>Peloderinae</taxon>
        <taxon>Caenorhabditis</taxon>
    </lineage>
</organism>
<dbReference type="EMBL" id="WUAV01000006">
    <property type="protein sequence ID" value="KAF1746381.1"/>
    <property type="molecule type" value="Genomic_DNA"/>
</dbReference>
<evidence type="ECO:0000313" key="2">
    <source>
        <dbReference type="EMBL" id="KAF1746381.1"/>
    </source>
</evidence>
<reference evidence="2 5" key="3">
    <citation type="submission" date="2019-12" db="EMBL/GenBank/DDBJ databases">
        <title>Chromosome-level assembly of the Caenorhabditis remanei genome.</title>
        <authorList>
            <person name="Teterina A.A."/>
            <person name="Willis J.H."/>
            <person name="Phillips P.C."/>
        </authorList>
    </citation>
    <scope>NUCLEOTIDE SEQUENCE [LARGE SCALE GENOMIC DNA]</scope>
    <source>
        <strain evidence="2 5">PX506</strain>
        <tissue evidence="2">Whole organism</tissue>
    </source>
</reference>
<dbReference type="EMBL" id="NMWX01000001">
    <property type="protein sequence ID" value="OZG07685.1"/>
    <property type="molecule type" value="Genomic_DNA"/>
</dbReference>